<dbReference type="PANTHER" id="PTHR48098">
    <property type="entry name" value="ENTEROCHELIN ESTERASE-RELATED"/>
    <property type="match status" value="1"/>
</dbReference>
<dbReference type="InterPro" id="IPR050583">
    <property type="entry name" value="Mycobacterial_A85_antigen"/>
</dbReference>
<sequence>MSILSFTRAWQALEEQTTIHVVLPNQIDPKNKLQVLWLLHGLGDNGSGWIRKTNLEVLTKYTNLAVITPEMNRSFYMNMANGLPYWDYLTKEVIPEMRKLLPLSTKWSDNFVGGVSMGGFGALKLAFTHPDWFSAVIPMSPVVDLTTLPKMMPDFRAIFDGALPDRYLQHLAEAAPKEALRKLRFYYLMGDQDEMKPESDAFAAYLNNRLGLNVTYQTEPGGHDWLYWQKILPDVLTWLLHVRLSDGKPL</sequence>
<accession>A0A0R1YZ83</accession>
<name>A0A0R1YZ83_9LACO</name>
<evidence type="ECO:0000313" key="2">
    <source>
        <dbReference type="Proteomes" id="UP000051957"/>
    </source>
</evidence>
<dbReference type="Gene3D" id="3.40.50.1820">
    <property type="entry name" value="alpha/beta hydrolase"/>
    <property type="match status" value="1"/>
</dbReference>
<proteinExistence type="predicted"/>
<dbReference type="InterPro" id="IPR000801">
    <property type="entry name" value="Esterase-like"/>
</dbReference>
<dbReference type="RefSeq" id="WP_057910832.1">
    <property type="nucleotide sequence ID" value="NZ_AZGK01000002.1"/>
</dbReference>
<organism evidence="1 2">
    <name type="scientific">Lentilactobacillus parabuchneri DSM 5707 = NBRC 107865</name>
    <dbReference type="NCBI Taxonomy" id="1423784"/>
    <lineage>
        <taxon>Bacteria</taxon>
        <taxon>Bacillati</taxon>
        <taxon>Bacillota</taxon>
        <taxon>Bacilli</taxon>
        <taxon>Lactobacillales</taxon>
        <taxon>Lactobacillaceae</taxon>
        <taxon>Lentilactobacillus</taxon>
    </lineage>
</organism>
<protein>
    <submittedName>
        <fullName evidence="1">Esterase</fullName>
    </submittedName>
</protein>
<gene>
    <name evidence="1" type="ORF">FC51_GL001067</name>
</gene>
<dbReference type="AlphaFoldDB" id="A0A0R1YZ83"/>
<evidence type="ECO:0000313" key="1">
    <source>
        <dbReference type="EMBL" id="KRM47365.1"/>
    </source>
</evidence>
<reference evidence="1 2" key="1">
    <citation type="journal article" date="2015" name="Genome Announc.">
        <title>Expanding the biotechnology potential of lactobacilli through comparative genomics of 213 strains and associated genera.</title>
        <authorList>
            <person name="Sun Z."/>
            <person name="Harris H.M."/>
            <person name="McCann A."/>
            <person name="Guo C."/>
            <person name="Argimon S."/>
            <person name="Zhang W."/>
            <person name="Yang X."/>
            <person name="Jeffery I.B."/>
            <person name="Cooney J.C."/>
            <person name="Kagawa T.F."/>
            <person name="Liu W."/>
            <person name="Song Y."/>
            <person name="Salvetti E."/>
            <person name="Wrobel A."/>
            <person name="Rasinkangas P."/>
            <person name="Parkhill J."/>
            <person name="Rea M.C."/>
            <person name="O'Sullivan O."/>
            <person name="Ritari J."/>
            <person name="Douillard F.P."/>
            <person name="Paul Ross R."/>
            <person name="Yang R."/>
            <person name="Briner A.E."/>
            <person name="Felis G.E."/>
            <person name="de Vos W.M."/>
            <person name="Barrangou R."/>
            <person name="Klaenhammer T.R."/>
            <person name="Caufield P.W."/>
            <person name="Cui Y."/>
            <person name="Zhang H."/>
            <person name="O'Toole P.W."/>
        </authorList>
    </citation>
    <scope>NUCLEOTIDE SEQUENCE [LARGE SCALE GENOMIC DNA]</scope>
    <source>
        <strain evidence="1 2">DSM 5707</strain>
    </source>
</reference>
<dbReference type="PANTHER" id="PTHR48098:SF1">
    <property type="entry name" value="DIACYLGLYCEROL ACYLTRANSFERASE_MYCOLYLTRANSFERASE AG85A"/>
    <property type="match status" value="1"/>
</dbReference>
<comment type="caution">
    <text evidence="1">The sequence shown here is derived from an EMBL/GenBank/DDBJ whole genome shotgun (WGS) entry which is preliminary data.</text>
</comment>
<dbReference type="InterPro" id="IPR029058">
    <property type="entry name" value="AB_hydrolase_fold"/>
</dbReference>
<dbReference type="GO" id="GO:0016747">
    <property type="term" value="F:acyltransferase activity, transferring groups other than amino-acyl groups"/>
    <property type="evidence" value="ECO:0007669"/>
    <property type="project" value="TreeGrafter"/>
</dbReference>
<dbReference type="GeneID" id="69802857"/>
<dbReference type="SUPFAM" id="SSF53474">
    <property type="entry name" value="alpha/beta-Hydrolases"/>
    <property type="match status" value="1"/>
</dbReference>
<dbReference type="EMBL" id="AZGK01000002">
    <property type="protein sequence ID" value="KRM47365.1"/>
    <property type="molecule type" value="Genomic_DNA"/>
</dbReference>
<dbReference type="Pfam" id="PF00756">
    <property type="entry name" value="Esterase"/>
    <property type="match status" value="1"/>
</dbReference>
<dbReference type="Proteomes" id="UP000051957">
    <property type="component" value="Unassembled WGS sequence"/>
</dbReference>
<dbReference type="PATRIC" id="fig|1423784.4.peg.1076"/>